<feature type="binding site" evidence="7">
    <location>
        <position position="316"/>
    </location>
    <ligand>
        <name>glyoxylate</name>
        <dbReference type="ChEBI" id="CHEBI:36655"/>
    </ligand>
</feature>
<evidence type="ECO:0000256" key="7">
    <source>
        <dbReference type="PIRSR" id="PIRSR000138-2"/>
    </source>
</evidence>
<feature type="binding site" evidence="7">
    <location>
        <position position="292"/>
    </location>
    <ligand>
        <name>FMN</name>
        <dbReference type="ChEBI" id="CHEBI:58210"/>
    </ligand>
</feature>
<dbReference type="FunFam" id="3.20.20.70:FF:000029">
    <property type="entry name" value="L-lactate dehydrogenase"/>
    <property type="match status" value="1"/>
</dbReference>
<dbReference type="eggNOG" id="COG1304">
    <property type="taxonomic scope" value="Bacteria"/>
</dbReference>
<dbReference type="InterPro" id="IPR000262">
    <property type="entry name" value="FMN-dep_DH"/>
</dbReference>
<feature type="binding site" evidence="7">
    <location>
        <begin position="347"/>
        <end position="351"/>
    </location>
    <ligand>
        <name>FMN</name>
        <dbReference type="ChEBI" id="CHEBI:58210"/>
    </ligand>
</feature>
<evidence type="ECO:0000313" key="10">
    <source>
        <dbReference type="EMBL" id="ACU53979.1"/>
    </source>
</evidence>
<keyword evidence="3 7" id="KW-0288">FMN</keyword>
<dbReference type="KEGG" id="afo:Afer_1041"/>
<dbReference type="Proteomes" id="UP000000771">
    <property type="component" value="Chromosome"/>
</dbReference>
<protein>
    <submittedName>
        <fullName evidence="10">L-lactate dehydrogenase (Cytochrome)</fullName>
        <ecNumber evidence="10">1.1.2.3</ecNumber>
    </submittedName>
</protein>
<dbReference type="InterPro" id="IPR012133">
    <property type="entry name" value="Alpha-hydoxy_acid_DH_FMN"/>
</dbReference>
<evidence type="ECO:0000256" key="2">
    <source>
        <dbReference type="ARBA" id="ARBA00022630"/>
    </source>
</evidence>
<feature type="active site" description="Proton acceptor" evidence="6">
    <location>
        <position position="316"/>
    </location>
</feature>
<dbReference type="PROSITE" id="PS00557">
    <property type="entry name" value="FMN_HYDROXY_ACID_DH_1"/>
    <property type="match status" value="1"/>
</dbReference>
<feature type="binding site" evidence="7">
    <location>
        <position position="175"/>
    </location>
    <ligand>
        <name>glyoxylate</name>
        <dbReference type="ChEBI" id="CHEBI:36655"/>
    </ligand>
</feature>
<dbReference type="Pfam" id="PF01070">
    <property type="entry name" value="FMN_dh"/>
    <property type="match status" value="1"/>
</dbReference>
<dbReference type="PIRSF" id="PIRSF000138">
    <property type="entry name" value="Al-hdrx_acd_dh"/>
    <property type="match status" value="1"/>
</dbReference>
<evidence type="ECO:0000313" key="11">
    <source>
        <dbReference type="Proteomes" id="UP000000771"/>
    </source>
</evidence>
<proteinExistence type="inferred from homology"/>
<comment type="cofactor">
    <cofactor evidence="1">
        <name>FMN</name>
        <dbReference type="ChEBI" id="CHEBI:58210"/>
    </cofactor>
</comment>
<evidence type="ECO:0000259" key="9">
    <source>
        <dbReference type="PROSITE" id="PS51349"/>
    </source>
</evidence>
<feature type="binding site" evidence="7">
    <location>
        <position position="314"/>
    </location>
    <ligand>
        <name>FMN</name>
        <dbReference type="ChEBI" id="CHEBI:58210"/>
    </ligand>
</feature>
<sequence length="458" mass="49968">MEPVALATDPHATRWEVDVTRVHELRERWDLIKPRGGLRTLLPTLDRAATIDDLRRLAKLRTPRPVFDYVDGAAEAERSMLRNEGSFADVVFRPHVLRDVSSVDPTWTVLGSPSALPFGFAPTGFTRMMHTDGELAVGRVAASLGIPYGLSTVGTTTPEELAAELPHLRRWFQLYVWRDRGPTRAFVERAREAGFEALILTVDVPVAGARMRDVRNGLTLPPTPSLRTFLQGALHPAWSRDFLTKPPVRFASLETGFEGTAGSFIDRMFDPTVTFDDIEWVRSLWSGKIVVKGVQRIDDAERLAAIGVDAIVVSNHGGRQLDRTLAPLALLPIVRERLDGRVEVWVDGGVRAGSDVVAAIGLGAQFVLVGRAYLYGLMAGGERGVAVAGRILADGVTRTMALLGIRSFDELESDMVAPSREAALAAEAATASTRPRARRSRRIMASPSETNPTPAASD</sequence>
<feature type="binding site" evidence="7">
    <location>
        <position position="151"/>
    </location>
    <ligand>
        <name>FMN</name>
        <dbReference type="ChEBI" id="CHEBI:58210"/>
    </ligand>
</feature>
<dbReference type="EMBL" id="CP001631">
    <property type="protein sequence ID" value="ACU53979.1"/>
    <property type="molecule type" value="Genomic_DNA"/>
</dbReference>
<feature type="binding site" evidence="7">
    <location>
        <position position="69"/>
    </location>
    <ligand>
        <name>glyoxylate</name>
        <dbReference type="ChEBI" id="CHEBI:36655"/>
    </ligand>
</feature>
<feature type="binding site" evidence="7">
    <location>
        <position position="201"/>
    </location>
    <ligand>
        <name>FMN</name>
        <dbReference type="ChEBI" id="CHEBI:58210"/>
    </ligand>
</feature>
<evidence type="ECO:0000256" key="6">
    <source>
        <dbReference type="PIRSR" id="PIRSR000138-1"/>
    </source>
</evidence>
<feature type="compositionally biased region" description="Polar residues" evidence="8">
    <location>
        <begin position="447"/>
        <end position="458"/>
    </location>
</feature>
<dbReference type="EC" id="1.1.2.3" evidence="10"/>
<evidence type="ECO:0000256" key="3">
    <source>
        <dbReference type="ARBA" id="ARBA00022643"/>
    </source>
</evidence>
<dbReference type="CDD" id="cd02809">
    <property type="entry name" value="alpha_hydroxyacid_oxid_FMN"/>
    <property type="match status" value="1"/>
</dbReference>
<dbReference type="GO" id="GO:0004460">
    <property type="term" value="F:L-lactate dehydrogenase (cytochrome) activity"/>
    <property type="evidence" value="ECO:0007669"/>
    <property type="project" value="UniProtKB-EC"/>
</dbReference>
<feature type="binding site" evidence="7">
    <location>
        <position position="319"/>
    </location>
    <ligand>
        <name>glyoxylate</name>
        <dbReference type="ChEBI" id="CHEBI:36655"/>
    </ligand>
</feature>
<feature type="domain" description="FMN hydroxy acid dehydrogenase" evidence="9">
    <location>
        <begin position="43"/>
        <end position="421"/>
    </location>
</feature>
<accession>C7LZ21</accession>
<keyword evidence="4 10" id="KW-0560">Oxidoreductase</keyword>
<organism evidence="10 11">
    <name type="scientific">Acidimicrobium ferrooxidans (strain DSM 10331 / JCM 15462 / NBRC 103882 / ICP)</name>
    <dbReference type="NCBI Taxonomy" id="525909"/>
    <lineage>
        <taxon>Bacteria</taxon>
        <taxon>Bacillati</taxon>
        <taxon>Actinomycetota</taxon>
        <taxon>Acidimicrobiia</taxon>
        <taxon>Acidimicrobiales</taxon>
        <taxon>Acidimicrobiaceae</taxon>
        <taxon>Acidimicrobium</taxon>
    </lineage>
</organism>
<gene>
    <name evidence="10" type="ordered locus">Afer_1041</name>
</gene>
<dbReference type="PANTHER" id="PTHR10578">
    <property type="entry name" value="S -2-HYDROXY-ACID OXIDASE-RELATED"/>
    <property type="match status" value="1"/>
</dbReference>
<dbReference type="SUPFAM" id="SSF51395">
    <property type="entry name" value="FMN-linked oxidoreductases"/>
    <property type="match status" value="1"/>
</dbReference>
<evidence type="ECO:0000256" key="4">
    <source>
        <dbReference type="ARBA" id="ARBA00023002"/>
    </source>
</evidence>
<evidence type="ECO:0000256" key="8">
    <source>
        <dbReference type="SAM" id="MobiDB-lite"/>
    </source>
</evidence>
<feature type="binding site" evidence="7">
    <location>
        <begin position="370"/>
        <end position="371"/>
    </location>
    <ligand>
        <name>FMN</name>
        <dbReference type="ChEBI" id="CHEBI:58210"/>
    </ligand>
</feature>
<dbReference type="InterPro" id="IPR013785">
    <property type="entry name" value="Aldolase_TIM"/>
</dbReference>
<dbReference type="PANTHER" id="PTHR10578:SF107">
    <property type="entry name" value="2-HYDROXYACID OXIDASE 1"/>
    <property type="match status" value="1"/>
</dbReference>
<dbReference type="InterPro" id="IPR037396">
    <property type="entry name" value="FMN_HAD"/>
</dbReference>
<feature type="binding site" evidence="7">
    <location>
        <position position="173"/>
    </location>
    <ligand>
        <name>FMN</name>
        <dbReference type="ChEBI" id="CHEBI:58210"/>
    </ligand>
</feature>
<dbReference type="AlphaFoldDB" id="C7LZ21"/>
<dbReference type="InterPro" id="IPR008259">
    <property type="entry name" value="FMN_hydac_DH_AS"/>
</dbReference>
<feature type="region of interest" description="Disordered" evidence="8">
    <location>
        <begin position="426"/>
        <end position="458"/>
    </location>
</feature>
<feature type="binding site" evidence="7">
    <location>
        <position position="210"/>
    </location>
    <ligand>
        <name>glyoxylate</name>
        <dbReference type="ChEBI" id="CHEBI:36655"/>
    </ligand>
</feature>
<dbReference type="PROSITE" id="PS51349">
    <property type="entry name" value="FMN_HYDROXY_ACID_DH_2"/>
    <property type="match status" value="1"/>
</dbReference>
<dbReference type="HOGENOM" id="CLU_020639_0_0_11"/>
<dbReference type="GO" id="GO:0010181">
    <property type="term" value="F:FMN binding"/>
    <property type="evidence" value="ECO:0007669"/>
    <property type="project" value="InterPro"/>
</dbReference>
<comment type="similarity">
    <text evidence="5">Belongs to the FMN-dependent alpha-hydroxy acid dehydrogenase family.</text>
</comment>
<dbReference type="Gene3D" id="3.20.20.70">
    <property type="entry name" value="Aldolase class I"/>
    <property type="match status" value="1"/>
</dbReference>
<evidence type="ECO:0000256" key="1">
    <source>
        <dbReference type="ARBA" id="ARBA00001917"/>
    </source>
</evidence>
<feature type="binding site" evidence="7">
    <location>
        <begin position="122"/>
        <end position="124"/>
    </location>
    <ligand>
        <name>FMN</name>
        <dbReference type="ChEBI" id="CHEBI:58210"/>
    </ligand>
</feature>
<dbReference type="STRING" id="525909.Afer_1041"/>
<name>C7LZ21_ACIFD</name>
<keyword evidence="2 7" id="KW-0285">Flavoprotein</keyword>
<keyword evidence="11" id="KW-1185">Reference proteome</keyword>
<reference evidence="10 11" key="1">
    <citation type="journal article" date="2009" name="Stand. Genomic Sci.">
        <title>Complete genome sequence of Acidimicrobium ferrooxidans type strain (ICP).</title>
        <authorList>
            <person name="Clum A."/>
            <person name="Nolan M."/>
            <person name="Lang E."/>
            <person name="Glavina Del Rio T."/>
            <person name="Tice H."/>
            <person name="Copeland A."/>
            <person name="Cheng J.F."/>
            <person name="Lucas S."/>
            <person name="Chen F."/>
            <person name="Bruce D."/>
            <person name="Goodwin L."/>
            <person name="Pitluck S."/>
            <person name="Ivanova N."/>
            <person name="Mavrommatis K."/>
            <person name="Mikhailova N."/>
            <person name="Pati A."/>
            <person name="Chen A."/>
            <person name="Palaniappan K."/>
            <person name="Goker M."/>
            <person name="Spring S."/>
            <person name="Land M."/>
            <person name="Hauser L."/>
            <person name="Chang Y.J."/>
            <person name="Jeffries C.C."/>
            <person name="Chain P."/>
            <person name="Bristow J."/>
            <person name="Eisen J.A."/>
            <person name="Markowitz V."/>
            <person name="Hugenholtz P."/>
            <person name="Kyrpides N.C."/>
            <person name="Klenk H.P."/>
            <person name="Lapidus A."/>
        </authorList>
    </citation>
    <scope>NUCLEOTIDE SEQUENCE [LARGE SCALE GENOMIC DNA]</scope>
    <source>
        <strain evidence="11">DSM 10331 / JCM 15462 / NBRC 103882 / ICP</strain>
    </source>
</reference>
<evidence type="ECO:0000256" key="5">
    <source>
        <dbReference type="ARBA" id="ARBA00024042"/>
    </source>
</evidence>